<gene>
    <name evidence="8" type="ORF">PNAL_LOCUS4889</name>
</gene>
<protein>
    <recommendedName>
        <fullName evidence="3">Cofilin</fullName>
    </recommendedName>
    <alternativeName>
        <fullName evidence="5">Actin-depolymerizing factor 1</fullName>
    </alternativeName>
</protein>
<feature type="domain" description="ADF-H" evidence="7">
    <location>
        <begin position="3"/>
        <end position="136"/>
    </location>
</feature>
<proteinExistence type="inferred from homology"/>
<dbReference type="GO" id="GO:0015629">
    <property type="term" value="C:actin cytoskeleton"/>
    <property type="evidence" value="ECO:0007669"/>
    <property type="project" value="InterPro"/>
</dbReference>
<dbReference type="GO" id="GO:0003779">
    <property type="term" value="F:actin binding"/>
    <property type="evidence" value="ECO:0007669"/>
    <property type="project" value="UniProtKB-KW"/>
</dbReference>
<evidence type="ECO:0000256" key="4">
    <source>
        <dbReference type="ARBA" id="ARBA00023203"/>
    </source>
</evidence>
<evidence type="ECO:0000259" key="7">
    <source>
        <dbReference type="PROSITE" id="PS51263"/>
    </source>
</evidence>
<evidence type="ECO:0000256" key="6">
    <source>
        <dbReference type="SAM" id="Phobius"/>
    </source>
</evidence>
<evidence type="ECO:0000256" key="5">
    <source>
        <dbReference type="ARBA" id="ARBA00032427"/>
    </source>
</evidence>
<comment type="caution">
    <text evidence="8">The sequence shown here is derived from an EMBL/GenBank/DDBJ whole genome shotgun (WGS) entry which is preliminary data.</text>
</comment>
<dbReference type="EMBL" id="CAJVNV010000210">
    <property type="protein sequence ID" value="CAG8107697.1"/>
    <property type="molecule type" value="Genomic_DNA"/>
</dbReference>
<organism evidence="8 9">
    <name type="scientific">Penicillium nalgiovense</name>
    <dbReference type="NCBI Taxonomy" id="60175"/>
    <lineage>
        <taxon>Eukaryota</taxon>
        <taxon>Fungi</taxon>
        <taxon>Dikarya</taxon>
        <taxon>Ascomycota</taxon>
        <taxon>Pezizomycotina</taxon>
        <taxon>Eurotiomycetes</taxon>
        <taxon>Eurotiomycetidae</taxon>
        <taxon>Eurotiales</taxon>
        <taxon>Aspergillaceae</taxon>
        <taxon>Penicillium</taxon>
    </lineage>
</organism>
<evidence type="ECO:0000313" key="8">
    <source>
        <dbReference type="EMBL" id="CAG8107697.1"/>
    </source>
</evidence>
<dbReference type="AlphaFoldDB" id="A0A9W4HSM8"/>
<dbReference type="SUPFAM" id="SSF55753">
    <property type="entry name" value="Actin depolymerizing proteins"/>
    <property type="match status" value="1"/>
</dbReference>
<dbReference type="Gene3D" id="3.40.20.10">
    <property type="entry name" value="Severin"/>
    <property type="match status" value="1"/>
</dbReference>
<reference evidence="8" key="1">
    <citation type="submission" date="2021-07" db="EMBL/GenBank/DDBJ databases">
        <authorList>
            <person name="Branca A.L. A."/>
        </authorList>
    </citation>
    <scope>NUCLEOTIDE SEQUENCE</scope>
</reference>
<dbReference type="Pfam" id="PF00241">
    <property type="entry name" value="Cofilin_ADF"/>
    <property type="match status" value="1"/>
</dbReference>
<dbReference type="InterPro" id="IPR002108">
    <property type="entry name" value="ADF-H"/>
</dbReference>
<accession>A0A9W4HSM8</accession>
<keyword evidence="6" id="KW-1133">Transmembrane helix</keyword>
<sequence length="166" mass="18548">MTKFATIAPECEEVFDEVKGTDNLNYVIYEASAHDKKITVVESGKYKDYPDFLSHFKDDTARYAVVDFTYDSPAGDGQRSKLVFITWVPEGASIHDKSYYSSNKDHLFYELQDISLHVLAHSQADLAHAASMYSLCLCTIGFMASMVVLGADLFASYLVLGKFKAL</sequence>
<dbReference type="InterPro" id="IPR017904">
    <property type="entry name" value="ADF/Cofilin"/>
</dbReference>
<dbReference type="PROSITE" id="PS51263">
    <property type="entry name" value="ADF_H"/>
    <property type="match status" value="1"/>
</dbReference>
<dbReference type="CDD" id="cd11286">
    <property type="entry name" value="ADF_cofilin_like"/>
    <property type="match status" value="1"/>
</dbReference>
<evidence type="ECO:0000256" key="1">
    <source>
        <dbReference type="ARBA" id="ARBA00004109"/>
    </source>
</evidence>
<evidence type="ECO:0000313" key="9">
    <source>
        <dbReference type="Proteomes" id="UP001153461"/>
    </source>
</evidence>
<keyword evidence="4" id="KW-0009">Actin-binding</keyword>
<dbReference type="OrthoDB" id="10249245at2759"/>
<dbReference type="SMART" id="SM00102">
    <property type="entry name" value="ADF"/>
    <property type="match status" value="1"/>
</dbReference>
<dbReference type="PANTHER" id="PTHR11913">
    <property type="entry name" value="COFILIN-RELATED"/>
    <property type="match status" value="1"/>
</dbReference>
<dbReference type="Proteomes" id="UP001153461">
    <property type="component" value="Unassembled WGS sequence"/>
</dbReference>
<comment type="similarity">
    <text evidence="2">Belongs to the actin-binding proteins ADF family.</text>
</comment>
<feature type="transmembrane region" description="Helical" evidence="6">
    <location>
        <begin position="132"/>
        <end position="160"/>
    </location>
</feature>
<comment type="subcellular location">
    <subcellularLocation>
        <location evidence="1">Nucleus matrix</location>
    </subcellularLocation>
</comment>
<keyword evidence="6" id="KW-0472">Membrane</keyword>
<keyword evidence="6" id="KW-0812">Transmembrane</keyword>
<name>A0A9W4HSM8_PENNA</name>
<evidence type="ECO:0000256" key="2">
    <source>
        <dbReference type="ARBA" id="ARBA00006844"/>
    </source>
</evidence>
<dbReference type="InterPro" id="IPR029006">
    <property type="entry name" value="ADF-H/Gelsolin-like_dom_sf"/>
</dbReference>
<dbReference type="GO" id="GO:0016363">
    <property type="term" value="C:nuclear matrix"/>
    <property type="evidence" value="ECO:0007669"/>
    <property type="project" value="UniProtKB-SubCell"/>
</dbReference>
<evidence type="ECO:0000256" key="3">
    <source>
        <dbReference type="ARBA" id="ARBA00015630"/>
    </source>
</evidence>
<dbReference type="GO" id="GO:0030042">
    <property type="term" value="P:actin filament depolymerization"/>
    <property type="evidence" value="ECO:0007669"/>
    <property type="project" value="InterPro"/>
</dbReference>